<keyword evidence="1" id="KW-0479">Metal-binding</keyword>
<keyword evidence="4" id="KW-0862">Zinc</keyword>
<dbReference type="PROSITE" id="PS50076">
    <property type="entry name" value="DNAJ_2"/>
    <property type="match status" value="1"/>
</dbReference>
<dbReference type="GO" id="GO:0005829">
    <property type="term" value="C:cytosol"/>
    <property type="evidence" value="ECO:0007669"/>
    <property type="project" value="TreeGrafter"/>
</dbReference>
<dbReference type="CDD" id="cd06257">
    <property type="entry name" value="DnaJ"/>
    <property type="match status" value="1"/>
</dbReference>
<evidence type="ECO:0000259" key="6">
    <source>
        <dbReference type="PROSITE" id="PS50076"/>
    </source>
</evidence>
<organism evidence="7 8">
    <name type="scientific">Sunxiuqinia dokdonensis</name>
    <dbReference type="NCBI Taxonomy" id="1409788"/>
    <lineage>
        <taxon>Bacteria</taxon>
        <taxon>Pseudomonadati</taxon>
        <taxon>Bacteroidota</taxon>
        <taxon>Bacteroidia</taxon>
        <taxon>Marinilabiliales</taxon>
        <taxon>Prolixibacteraceae</taxon>
        <taxon>Sunxiuqinia</taxon>
    </lineage>
</organism>
<gene>
    <name evidence="7" type="ORF">NC99_16250</name>
</gene>
<dbReference type="InterPro" id="IPR002939">
    <property type="entry name" value="DnaJ_C"/>
</dbReference>
<dbReference type="SUPFAM" id="SSF49493">
    <property type="entry name" value="HSP40/DnaJ peptide-binding domain"/>
    <property type="match status" value="2"/>
</dbReference>
<reference evidence="8" key="1">
    <citation type="submission" date="2015-07" db="EMBL/GenBank/DDBJ databases">
        <title>Genome sequencing of Sunxiuqinia dokdonensis strain SK.</title>
        <authorList>
            <person name="Ahn S."/>
            <person name="Kim B.-C."/>
        </authorList>
    </citation>
    <scope>NUCLEOTIDE SEQUENCE [LARGE SCALE GENOMIC DNA]</scope>
    <source>
        <strain evidence="8">SK</strain>
    </source>
</reference>
<dbReference type="PATRIC" id="fig|1409788.3.peg.1677"/>
<dbReference type="Gene3D" id="1.10.287.110">
    <property type="entry name" value="DnaJ domain"/>
    <property type="match status" value="1"/>
</dbReference>
<dbReference type="InterPro" id="IPR036869">
    <property type="entry name" value="J_dom_sf"/>
</dbReference>
<dbReference type="OrthoDB" id="9779889at2"/>
<dbReference type="InterPro" id="IPR008971">
    <property type="entry name" value="HSP40/DnaJ_pept-bd"/>
</dbReference>
<dbReference type="AlphaFoldDB" id="A0A0L8VBK4"/>
<dbReference type="EMBL" id="LGIA01000110">
    <property type="protein sequence ID" value="KOH45562.1"/>
    <property type="molecule type" value="Genomic_DNA"/>
</dbReference>
<feature type="domain" description="J" evidence="6">
    <location>
        <begin position="5"/>
        <end position="70"/>
    </location>
</feature>
<dbReference type="InterPro" id="IPR001623">
    <property type="entry name" value="DnaJ_domain"/>
</dbReference>
<evidence type="ECO:0000256" key="1">
    <source>
        <dbReference type="ARBA" id="ARBA00022723"/>
    </source>
</evidence>
<dbReference type="PANTHER" id="PTHR24078:SF553">
    <property type="entry name" value="DNAJ HOMOLOG SUBFAMILY B MEMBER 5"/>
    <property type="match status" value="1"/>
</dbReference>
<accession>A0A0L8VBK4</accession>
<keyword evidence="2" id="KW-0677">Repeat</keyword>
<dbReference type="Pfam" id="PF01556">
    <property type="entry name" value="DnaJ_C"/>
    <property type="match status" value="1"/>
</dbReference>
<keyword evidence="5" id="KW-0143">Chaperone</keyword>
<dbReference type="STRING" id="1409788.NC99_16250"/>
<dbReference type="CDD" id="cd10747">
    <property type="entry name" value="DnaJ_C"/>
    <property type="match status" value="1"/>
</dbReference>
<evidence type="ECO:0000256" key="3">
    <source>
        <dbReference type="ARBA" id="ARBA00022771"/>
    </source>
</evidence>
<sequence length="311" mass="34769">MEYKDYYKILGVDKNASQAEIKKAYRKLAVKYHPDKNPGNQETESRFKEINEAHEVLGKPEKRKKYDELGENWSRFEQGNYGDSNPFAGFGRQQGQSFYSNEDLNDVFGGFGSSGFSDFFEAFFGNRRSSGHSGQGMQNDGTDGPDFQAELPLSLEEAFHGTSRVIRLQDEQIRMTIKPGAYDGQVLRVKGKGGKARGAGSRGNLLVKVSLLSHRSFERIGNDLKIRHQISLFDAVLGGETKVNTLNGTIRIKIPAGTKNDKLLRVKGKGMPVYGKPNQSGDLLVQLQVQIPEKLTPAQKELFEKLRLSFN</sequence>
<proteinExistence type="predicted"/>
<evidence type="ECO:0000256" key="5">
    <source>
        <dbReference type="ARBA" id="ARBA00023186"/>
    </source>
</evidence>
<evidence type="ECO:0000313" key="7">
    <source>
        <dbReference type="EMBL" id="KOH45562.1"/>
    </source>
</evidence>
<evidence type="ECO:0000256" key="2">
    <source>
        <dbReference type="ARBA" id="ARBA00022737"/>
    </source>
</evidence>
<name>A0A0L8VBK4_9BACT</name>
<comment type="caution">
    <text evidence="7">The sequence shown here is derived from an EMBL/GenBank/DDBJ whole genome shotgun (WGS) entry which is preliminary data.</text>
</comment>
<evidence type="ECO:0000313" key="8">
    <source>
        <dbReference type="Proteomes" id="UP000036958"/>
    </source>
</evidence>
<dbReference type="GO" id="GO:0051082">
    <property type="term" value="F:unfolded protein binding"/>
    <property type="evidence" value="ECO:0007669"/>
    <property type="project" value="InterPro"/>
</dbReference>
<dbReference type="PRINTS" id="PR00625">
    <property type="entry name" value="JDOMAIN"/>
</dbReference>
<dbReference type="Pfam" id="PF00226">
    <property type="entry name" value="DnaJ"/>
    <property type="match status" value="1"/>
</dbReference>
<dbReference type="PANTHER" id="PTHR24078">
    <property type="entry name" value="DNAJ HOMOLOG SUBFAMILY C MEMBER"/>
    <property type="match status" value="1"/>
</dbReference>
<keyword evidence="8" id="KW-1185">Reference proteome</keyword>
<dbReference type="FunFam" id="2.60.260.20:FF:000005">
    <property type="entry name" value="Chaperone protein dnaJ 1, mitochondrial"/>
    <property type="match status" value="1"/>
</dbReference>
<protein>
    <recommendedName>
        <fullName evidence="6">J domain-containing protein</fullName>
    </recommendedName>
</protein>
<dbReference type="GO" id="GO:0006457">
    <property type="term" value="P:protein folding"/>
    <property type="evidence" value="ECO:0007669"/>
    <property type="project" value="InterPro"/>
</dbReference>
<keyword evidence="3" id="KW-0863">Zinc-finger</keyword>
<dbReference type="Gene3D" id="2.60.260.20">
    <property type="entry name" value="Urease metallochaperone UreE, N-terminal domain"/>
    <property type="match status" value="2"/>
</dbReference>
<dbReference type="GO" id="GO:0051087">
    <property type="term" value="F:protein-folding chaperone binding"/>
    <property type="evidence" value="ECO:0007669"/>
    <property type="project" value="TreeGrafter"/>
</dbReference>
<dbReference type="InterPro" id="IPR051339">
    <property type="entry name" value="DnaJ_subfamily_B"/>
</dbReference>
<evidence type="ECO:0000256" key="4">
    <source>
        <dbReference type="ARBA" id="ARBA00022833"/>
    </source>
</evidence>
<dbReference type="SMART" id="SM00271">
    <property type="entry name" value="DnaJ"/>
    <property type="match status" value="1"/>
</dbReference>
<dbReference type="SUPFAM" id="SSF46565">
    <property type="entry name" value="Chaperone J-domain"/>
    <property type="match status" value="1"/>
</dbReference>
<dbReference type="RefSeq" id="WP_053181655.1">
    <property type="nucleotide sequence ID" value="NZ_LGIA01000110.1"/>
</dbReference>
<dbReference type="Proteomes" id="UP000036958">
    <property type="component" value="Unassembled WGS sequence"/>
</dbReference>
<dbReference type="GO" id="GO:0008270">
    <property type="term" value="F:zinc ion binding"/>
    <property type="evidence" value="ECO:0007669"/>
    <property type="project" value="UniProtKB-KW"/>
</dbReference>